<comment type="pathway">
    <text evidence="2 7">Purine metabolism; purine nucleoside salvage.</text>
</comment>
<reference evidence="10" key="1">
    <citation type="submission" date="2020-08" db="EMBL/GenBank/DDBJ databases">
        <title>Genome public.</title>
        <authorList>
            <person name="Liu C."/>
            <person name="Sun Q."/>
        </authorList>
    </citation>
    <scope>NUCLEOTIDE SEQUENCE</scope>
    <source>
        <strain evidence="10">BX21</strain>
    </source>
</reference>
<dbReference type="Proteomes" id="UP000601171">
    <property type="component" value="Unassembled WGS sequence"/>
</dbReference>
<evidence type="ECO:0000256" key="2">
    <source>
        <dbReference type="ARBA" id="ARBA00005058"/>
    </source>
</evidence>
<dbReference type="EC" id="2.4.2.1" evidence="7"/>
<evidence type="ECO:0000256" key="3">
    <source>
        <dbReference type="ARBA" id="ARBA00006751"/>
    </source>
</evidence>
<keyword evidence="11" id="KW-1185">Reference proteome</keyword>
<evidence type="ECO:0000313" key="11">
    <source>
        <dbReference type="Proteomes" id="UP000601171"/>
    </source>
</evidence>
<dbReference type="NCBIfam" id="TIGR01700">
    <property type="entry name" value="PNPH"/>
    <property type="match status" value="1"/>
</dbReference>
<feature type="binding site" evidence="8">
    <location>
        <begin position="82"/>
        <end position="84"/>
    </location>
    <ligand>
        <name>phosphate</name>
        <dbReference type="ChEBI" id="CHEBI:43474"/>
    </ligand>
</feature>
<dbReference type="InterPro" id="IPR011268">
    <property type="entry name" value="Purine_phosphorylase"/>
</dbReference>
<protein>
    <recommendedName>
        <fullName evidence="7">Purine nucleoside phosphorylase</fullName>
        <ecNumber evidence="7">2.4.2.1</ecNumber>
    </recommendedName>
    <alternativeName>
        <fullName evidence="7">Inosine-guanosine phosphorylase</fullName>
    </alternativeName>
</protein>
<comment type="catalytic activity">
    <reaction evidence="6">
        <text>a purine 2'-deoxy-D-ribonucleoside + phosphate = a purine nucleobase + 2-deoxy-alpha-D-ribose 1-phosphate</text>
        <dbReference type="Rhea" id="RHEA:36431"/>
        <dbReference type="ChEBI" id="CHEBI:26386"/>
        <dbReference type="ChEBI" id="CHEBI:43474"/>
        <dbReference type="ChEBI" id="CHEBI:57259"/>
        <dbReference type="ChEBI" id="CHEBI:142361"/>
        <dbReference type="EC" id="2.4.2.1"/>
    </reaction>
</comment>
<dbReference type="Pfam" id="PF01048">
    <property type="entry name" value="PNP_UDP_1"/>
    <property type="match status" value="1"/>
</dbReference>
<evidence type="ECO:0000256" key="8">
    <source>
        <dbReference type="PIRSR" id="PIRSR000477-2"/>
    </source>
</evidence>
<dbReference type="PANTHER" id="PTHR11904">
    <property type="entry name" value="METHYLTHIOADENOSINE/PURINE NUCLEOSIDE PHOSPHORYLASE"/>
    <property type="match status" value="1"/>
</dbReference>
<name>A0A926ENG0_9FIRM</name>
<comment type="function">
    <text evidence="1">The purine nucleoside phosphorylases catalyze the phosphorolytic breakdown of the N-glycosidic bond in the beta-(deoxy)ribonucleoside molecules, with the formation of the corresponding free purine bases and pentose-1-phosphate. Cleaves guanosine, inosine, 2'-deoxyguanosine and 2'-deoxyinosine.</text>
</comment>
<dbReference type="PANTHER" id="PTHR11904:SF9">
    <property type="entry name" value="PURINE NUCLEOSIDE PHOSPHORYLASE-RELATED"/>
    <property type="match status" value="1"/>
</dbReference>
<feature type="binding site" evidence="8">
    <location>
        <position position="236"/>
    </location>
    <ligand>
        <name>a purine D-ribonucleoside</name>
        <dbReference type="ChEBI" id="CHEBI:142355"/>
    </ligand>
</feature>
<dbReference type="InterPro" id="IPR011270">
    <property type="entry name" value="Pur_Nuc_Pase_Ino/Guo-sp"/>
</dbReference>
<comment type="caution">
    <text evidence="10">The sequence shown here is derived from an EMBL/GenBank/DDBJ whole genome shotgun (WGS) entry which is preliminary data.</text>
</comment>
<evidence type="ECO:0000256" key="6">
    <source>
        <dbReference type="ARBA" id="ARBA00048556"/>
    </source>
</evidence>
<evidence type="ECO:0000256" key="4">
    <source>
        <dbReference type="ARBA" id="ARBA00022676"/>
    </source>
</evidence>
<dbReference type="EMBL" id="JACRTG010000002">
    <property type="protein sequence ID" value="MBC8586728.1"/>
    <property type="molecule type" value="Genomic_DNA"/>
</dbReference>
<dbReference type="InterPro" id="IPR035994">
    <property type="entry name" value="Nucleoside_phosphorylase_sf"/>
</dbReference>
<evidence type="ECO:0000256" key="5">
    <source>
        <dbReference type="ARBA" id="ARBA00022679"/>
    </source>
</evidence>
<accession>A0A926ENG0</accession>
<organism evidence="10 11">
    <name type="scientific">Paratissierella segnis</name>
    <dbReference type="NCBI Taxonomy" id="2763679"/>
    <lineage>
        <taxon>Bacteria</taxon>
        <taxon>Bacillati</taxon>
        <taxon>Bacillota</taxon>
        <taxon>Tissierellia</taxon>
        <taxon>Tissierellales</taxon>
        <taxon>Tissierellaceae</taxon>
        <taxon>Paratissierella</taxon>
    </lineage>
</organism>
<evidence type="ECO:0000259" key="9">
    <source>
        <dbReference type="Pfam" id="PF01048"/>
    </source>
</evidence>
<sequence length="273" mass="30145">MKYNYGYFKESADYILSKIDFKPEIALILGSSLGTLSEEIENPVVIEYKDIPNFLMTTVESHAGKLILGELGGKKIVCMSGRFHYYEGYDFEQLVTPIRVFHLLGVEAVILTNAAGAVNTSYSPGEIMIIKDHIKLTGASPVRGLNITEFGPRFFDMSKAYTEEYRQLAKKVARDLGVKINEGVYFYCSGPQFESPAEIRAIRILGGDAVGMSTVTETITAAHCGMKVLGLSLITNMAAGILDQPLTTEEVDETAKEAANDFKVLMREIIKQM</sequence>
<feature type="binding site" evidence="8">
    <location>
        <position position="31"/>
    </location>
    <ligand>
        <name>phosphate</name>
        <dbReference type="ChEBI" id="CHEBI:43474"/>
    </ligand>
</feature>
<evidence type="ECO:0000256" key="7">
    <source>
        <dbReference type="PIRNR" id="PIRNR000477"/>
    </source>
</evidence>
<feature type="binding site" evidence="8">
    <location>
        <position position="62"/>
    </location>
    <ligand>
        <name>phosphate</name>
        <dbReference type="ChEBI" id="CHEBI:43474"/>
    </ligand>
</feature>
<dbReference type="RefSeq" id="WP_262428189.1">
    <property type="nucleotide sequence ID" value="NZ_JACRTG010000002.1"/>
</dbReference>
<dbReference type="GO" id="GO:0009116">
    <property type="term" value="P:nucleoside metabolic process"/>
    <property type="evidence" value="ECO:0007669"/>
    <property type="project" value="InterPro"/>
</dbReference>
<feature type="domain" description="Nucleoside phosphorylase" evidence="9">
    <location>
        <begin position="25"/>
        <end position="271"/>
    </location>
</feature>
<gene>
    <name evidence="10" type="ORF">H8707_00515</name>
</gene>
<feature type="binding site" evidence="8">
    <location>
        <position position="194"/>
    </location>
    <ligand>
        <name>a purine D-ribonucleoside</name>
        <dbReference type="ChEBI" id="CHEBI:142355"/>
    </ligand>
</feature>
<dbReference type="AlphaFoldDB" id="A0A926ENG0"/>
<keyword evidence="4 7" id="KW-0328">Glycosyltransferase</keyword>
<dbReference type="NCBIfam" id="TIGR01697">
    <property type="entry name" value="PNPH-PUNA-XAPA"/>
    <property type="match status" value="1"/>
</dbReference>
<evidence type="ECO:0000313" key="10">
    <source>
        <dbReference type="EMBL" id="MBC8586728.1"/>
    </source>
</evidence>
<dbReference type="CDD" id="cd09009">
    <property type="entry name" value="PNP-EcPNPII_like"/>
    <property type="match status" value="1"/>
</dbReference>
<dbReference type="PIRSF" id="PIRSF000477">
    <property type="entry name" value="PurNPase"/>
    <property type="match status" value="1"/>
</dbReference>
<dbReference type="InterPro" id="IPR000845">
    <property type="entry name" value="Nucleoside_phosphorylase_d"/>
</dbReference>
<feature type="binding site" evidence="8">
    <location>
        <position position="213"/>
    </location>
    <ligand>
        <name>phosphate</name>
        <dbReference type="ChEBI" id="CHEBI:43474"/>
    </ligand>
</feature>
<dbReference type="SUPFAM" id="SSF53167">
    <property type="entry name" value="Purine and uridine phosphorylases"/>
    <property type="match status" value="1"/>
</dbReference>
<dbReference type="GO" id="GO:0005737">
    <property type="term" value="C:cytoplasm"/>
    <property type="evidence" value="ECO:0007669"/>
    <property type="project" value="TreeGrafter"/>
</dbReference>
<evidence type="ECO:0000256" key="1">
    <source>
        <dbReference type="ARBA" id="ARBA00002678"/>
    </source>
</evidence>
<dbReference type="GO" id="GO:0004731">
    <property type="term" value="F:purine-nucleoside phosphorylase activity"/>
    <property type="evidence" value="ECO:0007669"/>
    <property type="project" value="UniProtKB-EC"/>
</dbReference>
<comment type="similarity">
    <text evidence="3 7">Belongs to the PNP/MTAP phosphorylase family.</text>
</comment>
<dbReference type="NCBIfam" id="NF006054">
    <property type="entry name" value="PRK08202.1"/>
    <property type="match status" value="1"/>
</dbReference>
<proteinExistence type="inferred from homology"/>
<feature type="binding site" evidence="8">
    <location>
        <position position="114"/>
    </location>
    <ligand>
        <name>phosphate</name>
        <dbReference type="ChEBI" id="CHEBI:43474"/>
    </ligand>
</feature>
<dbReference type="Gene3D" id="3.40.50.1580">
    <property type="entry name" value="Nucleoside phosphorylase domain"/>
    <property type="match status" value="1"/>
</dbReference>
<keyword evidence="5 7" id="KW-0808">Transferase</keyword>